<dbReference type="SMART" id="SM00028">
    <property type="entry name" value="TPR"/>
    <property type="match status" value="5"/>
</dbReference>
<keyword evidence="3" id="KW-1185">Reference proteome</keyword>
<dbReference type="InterPro" id="IPR019734">
    <property type="entry name" value="TPR_rpt"/>
</dbReference>
<feature type="repeat" description="TPR" evidence="1">
    <location>
        <begin position="640"/>
        <end position="673"/>
    </location>
</feature>
<dbReference type="Pfam" id="PF13432">
    <property type="entry name" value="TPR_16"/>
    <property type="match status" value="1"/>
</dbReference>
<dbReference type="PROSITE" id="PS50005">
    <property type="entry name" value="TPR"/>
    <property type="match status" value="1"/>
</dbReference>
<dbReference type="PANTHER" id="PTHR44102:SF4">
    <property type="entry name" value="PROTEIN NPGR1"/>
    <property type="match status" value="1"/>
</dbReference>
<evidence type="ECO:0000313" key="3">
    <source>
        <dbReference type="Proteomes" id="UP001289374"/>
    </source>
</evidence>
<dbReference type="PANTHER" id="PTHR44102">
    <property type="entry name" value="PROTEIN NPG1"/>
    <property type="match status" value="1"/>
</dbReference>
<dbReference type="Proteomes" id="UP001289374">
    <property type="component" value="Unassembled WGS sequence"/>
</dbReference>
<evidence type="ECO:0000256" key="1">
    <source>
        <dbReference type="PROSITE-ProRule" id="PRU00339"/>
    </source>
</evidence>
<evidence type="ECO:0000313" key="2">
    <source>
        <dbReference type="EMBL" id="KAK4390415.1"/>
    </source>
</evidence>
<sequence>MLCACSGEQFKLEEAVPQSPESLATRDFSASGLSSRTGTVDWESKLEDAQVDEAESTLKEALSLNYEEARALLGRLEYQRGNFDAALQVFQGIDIRLLSPRMSKAIAERTRPRKLRSKDRNVLAGVMSLHSVSLLLEAILLKAKSLAELGRVKEAARECKIILDTVESALPNGIYREINEDSKLLEMFHRALELLPKLWLQAGSLDEAIAAYRRALLKPWNLDPQRLAKVQKDLAATLLYGGVEAGIPSEYKPWGSMFPKTGIEESILLLFILMQKVLHGEIEWDQEVMNHLTFALTISGEFLSLADHVEQVIPGRYNRVERWYFLALCYSAAGAKLCAQDPSESSEGINFARRVIDVSMDQNEHTLSQGHKFLGICYGNVARTSVSDIERVTLHRDSRNSLNHISLAGTKDPEISFRLGLENAIQRNLTPAFEQAMLYSEMTAGSSPRGWKLLALIASAEQRLKDAEAIIDLALDETGNIDQLELLRLKAVIQIAQEQPKQAIETYRILLALIQGLSEHHDENTSKLQAERALELEAWLDLAALYSDHELWLDSDICIKKAKATKFYSPRCWHATGRLFEAQEQHKEAIIALSVSLSIEPDYVPSIISTAEVLMKMGSKSLPIAKSFIMNALRLEPTNHEAWFNLGLIYKMEGLVQQAADSFQAAHELKLSAPVQSFH</sequence>
<reference evidence="2" key="2">
    <citation type="journal article" date="2024" name="Plant">
        <title>Genomic evolution and insights into agronomic trait innovations of Sesamum species.</title>
        <authorList>
            <person name="Miao H."/>
            <person name="Wang L."/>
            <person name="Qu L."/>
            <person name="Liu H."/>
            <person name="Sun Y."/>
            <person name="Le M."/>
            <person name="Wang Q."/>
            <person name="Wei S."/>
            <person name="Zheng Y."/>
            <person name="Lin W."/>
            <person name="Duan Y."/>
            <person name="Cao H."/>
            <person name="Xiong S."/>
            <person name="Wang X."/>
            <person name="Wei L."/>
            <person name="Li C."/>
            <person name="Ma Q."/>
            <person name="Ju M."/>
            <person name="Zhao R."/>
            <person name="Li G."/>
            <person name="Mu C."/>
            <person name="Tian Q."/>
            <person name="Mei H."/>
            <person name="Zhang T."/>
            <person name="Gao T."/>
            <person name="Zhang H."/>
        </authorList>
    </citation>
    <scope>NUCLEOTIDE SEQUENCE</scope>
    <source>
        <strain evidence="2">K16</strain>
    </source>
</reference>
<dbReference type="InterPro" id="IPR043376">
    <property type="entry name" value="NPG1-like"/>
</dbReference>
<gene>
    <name evidence="2" type="ORF">Sango_2104800</name>
</gene>
<organism evidence="2 3">
    <name type="scientific">Sesamum angolense</name>
    <dbReference type="NCBI Taxonomy" id="2727404"/>
    <lineage>
        <taxon>Eukaryota</taxon>
        <taxon>Viridiplantae</taxon>
        <taxon>Streptophyta</taxon>
        <taxon>Embryophyta</taxon>
        <taxon>Tracheophyta</taxon>
        <taxon>Spermatophyta</taxon>
        <taxon>Magnoliopsida</taxon>
        <taxon>eudicotyledons</taxon>
        <taxon>Gunneridae</taxon>
        <taxon>Pentapetalae</taxon>
        <taxon>asterids</taxon>
        <taxon>lamiids</taxon>
        <taxon>Lamiales</taxon>
        <taxon>Pedaliaceae</taxon>
        <taxon>Sesamum</taxon>
    </lineage>
</organism>
<accession>A0AAE1WBP4</accession>
<keyword evidence="1" id="KW-0802">TPR repeat</keyword>
<protein>
    <submittedName>
        <fullName evidence="2">Protein NPGR1</fullName>
    </submittedName>
</protein>
<dbReference type="AlphaFoldDB" id="A0AAE1WBP4"/>
<dbReference type="EMBL" id="JACGWL010000012">
    <property type="protein sequence ID" value="KAK4390415.1"/>
    <property type="molecule type" value="Genomic_DNA"/>
</dbReference>
<reference evidence="2" key="1">
    <citation type="submission" date="2020-06" db="EMBL/GenBank/DDBJ databases">
        <authorList>
            <person name="Li T."/>
            <person name="Hu X."/>
            <person name="Zhang T."/>
            <person name="Song X."/>
            <person name="Zhang H."/>
            <person name="Dai N."/>
            <person name="Sheng W."/>
            <person name="Hou X."/>
            <person name="Wei L."/>
        </authorList>
    </citation>
    <scope>NUCLEOTIDE SEQUENCE</scope>
    <source>
        <strain evidence="2">K16</strain>
        <tissue evidence="2">Leaf</tissue>
    </source>
</reference>
<comment type="caution">
    <text evidence="2">The sequence shown here is derived from an EMBL/GenBank/DDBJ whole genome shotgun (WGS) entry which is preliminary data.</text>
</comment>
<dbReference type="Pfam" id="PF13431">
    <property type="entry name" value="TPR_17"/>
    <property type="match status" value="1"/>
</dbReference>
<name>A0AAE1WBP4_9LAMI</name>
<dbReference type="SUPFAM" id="SSF48452">
    <property type="entry name" value="TPR-like"/>
    <property type="match status" value="2"/>
</dbReference>
<dbReference type="Gene3D" id="1.25.40.10">
    <property type="entry name" value="Tetratricopeptide repeat domain"/>
    <property type="match status" value="2"/>
</dbReference>
<proteinExistence type="predicted"/>
<dbReference type="InterPro" id="IPR011990">
    <property type="entry name" value="TPR-like_helical_dom_sf"/>
</dbReference>